<evidence type="ECO:0000256" key="2">
    <source>
        <dbReference type="SAM" id="SignalP"/>
    </source>
</evidence>
<keyword evidence="2" id="KW-0732">Signal</keyword>
<evidence type="ECO:0000313" key="5">
    <source>
        <dbReference type="Proteomes" id="UP001206692"/>
    </source>
</evidence>
<sequence length="244" mass="27013">MIKRASVLVGTLIVTLLLSACARGPARTDNDTHRETLAQNEKKPVSTEVVRNGQGNPRRVLITYFTYPDNTDAQAIHSKEYDVMASASLNVKDGQIIGNDAMIANEIARETGGDVFSILAEKPYSADYDAMIRDEKAAPRNEKRELKSHVGDMSGYDTVVLVYPIWWDALPAPVTAFLTENDFSGKALYAVASSGDSDFVDTVEDIAELEPDANVYEGFVLRHDEMDETSDAVRQWLRTANFMK</sequence>
<dbReference type="RefSeq" id="WP_062412611.1">
    <property type="nucleotide sequence ID" value="NZ_JAJCIO010000014.1"/>
</dbReference>
<feature type="region of interest" description="Disordered" evidence="1">
    <location>
        <begin position="25"/>
        <end position="52"/>
    </location>
</feature>
<reference evidence="4 5" key="1">
    <citation type="submission" date="2022-06" db="EMBL/GenBank/DDBJ databases">
        <title>Isolation of gut microbiota from human fecal samples.</title>
        <authorList>
            <person name="Pamer E.G."/>
            <person name="Barat B."/>
            <person name="Waligurski E."/>
            <person name="Medina S."/>
            <person name="Paddock L."/>
            <person name="Mostad J."/>
        </authorList>
    </citation>
    <scope>NUCLEOTIDE SEQUENCE [LARGE SCALE GENOMIC DNA]</scope>
    <source>
        <strain evidence="4 5">DFI.1.1</strain>
    </source>
</reference>
<protein>
    <recommendedName>
        <fullName evidence="3">Flavodoxin-like domain-containing protein</fullName>
    </recommendedName>
</protein>
<feature type="compositionally biased region" description="Basic and acidic residues" evidence="1">
    <location>
        <begin position="26"/>
        <end position="45"/>
    </location>
</feature>
<dbReference type="PANTHER" id="PTHR39201:SF1">
    <property type="entry name" value="FLAVODOXIN-LIKE DOMAIN-CONTAINING PROTEIN"/>
    <property type="match status" value="1"/>
</dbReference>
<name>A0ABT1STX5_9FIRM</name>
<feature type="chain" id="PRO_5046388554" description="Flavodoxin-like domain-containing protein" evidence="2">
    <location>
        <begin position="23"/>
        <end position="244"/>
    </location>
</feature>
<gene>
    <name evidence="4" type="ORF">NE675_09060</name>
</gene>
<dbReference type="InterPro" id="IPR008254">
    <property type="entry name" value="Flavodoxin/NO_synth"/>
</dbReference>
<accession>A0ABT1STX5</accession>
<dbReference type="Proteomes" id="UP001206692">
    <property type="component" value="Unassembled WGS sequence"/>
</dbReference>
<dbReference type="PROSITE" id="PS51257">
    <property type="entry name" value="PROKAR_LIPOPROTEIN"/>
    <property type="match status" value="1"/>
</dbReference>
<feature type="domain" description="Flavodoxin-like" evidence="3">
    <location>
        <begin position="98"/>
        <end position="238"/>
    </location>
</feature>
<evidence type="ECO:0000259" key="3">
    <source>
        <dbReference type="Pfam" id="PF12682"/>
    </source>
</evidence>
<feature type="signal peptide" evidence="2">
    <location>
        <begin position="1"/>
        <end position="22"/>
    </location>
</feature>
<comment type="caution">
    <text evidence="4">The sequence shown here is derived from an EMBL/GenBank/DDBJ whole genome shotgun (WGS) entry which is preliminary data.</text>
</comment>
<evidence type="ECO:0000256" key="1">
    <source>
        <dbReference type="SAM" id="MobiDB-lite"/>
    </source>
</evidence>
<dbReference type="InterPro" id="IPR029039">
    <property type="entry name" value="Flavoprotein-like_sf"/>
</dbReference>
<keyword evidence="5" id="KW-1185">Reference proteome</keyword>
<dbReference type="Pfam" id="PF12682">
    <property type="entry name" value="Flavodoxin_4"/>
    <property type="match status" value="1"/>
</dbReference>
<dbReference type="EMBL" id="JANGEW010000017">
    <property type="protein sequence ID" value="MCQ5343165.1"/>
    <property type="molecule type" value="Genomic_DNA"/>
</dbReference>
<evidence type="ECO:0000313" key="4">
    <source>
        <dbReference type="EMBL" id="MCQ5343165.1"/>
    </source>
</evidence>
<organism evidence="4 5">
    <name type="scientific">Megasphaera massiliensis</name>
    <dbReference type="NCBI Taxonomy" id="1232428"/>
    <lineage>
        <taxon>Bacteria</taxon>
        <taxon>Bacillati</taxon>
        <taxon>Bacillota</taxon>
        <taxon>Negativicutes</taxon>
        <taxon>Veillonellales</taxon>
        <taxon>Veillonellaceae</taxon>
        <taxon>Megasphaera</taxon>
    </lineage>
</organism>
<proteinExistence type="predicted"/>
<dbReference type="PANTHER" id="PTHR39201">
    <property type="entry name" value="EXPORTED PROTEIN-RELATED"/>
    <property type="match status" value="1"/>
</dbReference>
<dbReference type="SUPFAM" id="SSF52218">
    <property type="entry name" value="Flavoproteins"/>
    <property type="match status" value="1"/>
</dbReference>
<dbReference type="Gene3D" id="3.40.50.360">
    <property type="match status" value="1"/>
</dbReference>